<proteinExistence type="predicted"/>
<evidence type="ECO:0000313" key="1">
    <source>
        <dbReference type="EMBL" id="RKT45320.1"/>
    </source>
</evidence>
<gene>
    <name evidence="1" type="ORF">BDD21_2761</name>
</gene>
<dbReference type="OrthoDB" id="283783at2"/>
<dbReference type="Proteomes" id="UP000274556">
    <property type="component" value="Unassembled WGS sequence"/>
</dbReference>
<protein>
    <submittedName>
        <fullName evidence="1">Uncharacterized protein DUF4276</fullName>
    </submittedName>
</protein>
<evidence type="ECO:0000313" key="2">
    <source>
        <dbReference type="Proteomes" id="UP000274556"/>
    </source>
</evidence>
<dbReference type="RefSeq" id="WP_120797614.1">
    <property type="nucleotide sequence ID" value="NZ_RBXL01000001.1"/>
</dbReference>
<dbReference type="AlphaFoldDB" id="A0A495V9A1"/>
<dbReference type="EMBL" id="RBXL01000001">
    <property type="protein sequence ID" value="RKT45320.1"/>
    <property type="molecule type" value="Genomic_DNA"/>
</dbReference>
<dbReference type="InterPro" id="IPR025455">
    <property type="entry name" value="DUF4276"/>
</dbReference>
<organism evidence="1 2">
    <name type="scientific">Thiocapsa rosea</name>
    <dbReference type="NCBI Taxonomy" id="69360"/>
    <lineage>
        <taxon>Bacteria</taxon>
        <taxon>Pseudomonadati</taxon>
        <taxon>Pseudomonadota</taxon>
        <taxon>Gammaproteobacteria</taxon>
        <taxon>Chromatiales</taxon>
        <taxon>Chromatiaceae</taxon>
        <taxon>Thiocapsa</taxon>
    </lineage>
</organism>
<accession>A0A495V9A1</accession>
<comment type="caution">
    <text evidence="1">The sequence shown here is derived from an EMBL/GenBank/DDBJ whole genome shotgun (WGS) entry which is preliminary data.</text>
</comment>
<dbReference type="Pfam" id="PF14103">
    <property type="entry name" value="DUF4276"/>
    <property type="match status" value="1"/>
</dbReference>
<keyword evidence="2" id="KW-1185">Reference proteome</keyword>
<reference evidence="1 2" key="1">
    <citation type="submission" date="2018-10" db="EMBL/GenBank/DDBJ databases">
        <title>Genomic Encyclopedia of Archaeal and Bacterial Type Strains, Phase II (KMG-II): from individual species to whole genera.</title>
        <authorList>
            <person name="Goeker M."/>
        </authorList>
    </citation>
    <scope>NUCLEOTIDE SEQUENCE [LARGE SCALE GENOMIC DNA]</scope>
    <source>
        <strain evidence="1 2">DSM 235</strain>
    </source>
</reference>
<name>A0A495V9A1_9GAMM</name>
<sequence length="187" mass="21102">MTQLVLFLEEPSAREMLTGLLPRMLPPGIAFRCVVFEGKQDLEKRLLPKLRGWQAADTLFVVLRDKDQGDCTKIKGRLTQLCSNAGRPETLVRIACHELESWYLGDLRAVERGLEINGLAPQQGKAKYKNPDRLANPFQELQRLTGNRYQKVSGSRNIGPHLSLERNSSHSFSVFVSGIRRLICEAT</sequence>